<protein>
    <submittedName>
        <fullName evidence="3">Uncharacterized protein</fullName>
    </submittedName>
</protein>
<name>A0A5M6ITD7_9PROT</name>
<accession>A0A5M6ITD7</accession>
<feature type="region of interest" description="Disordered" evidence="1">
    <location>
        <begin position="1"/>
        <end position="25"/>
    </location>
</feature>
<organism evidence="3 4">
    <name type="scientific">Rhodovastum atsumiense</name>
    <dbReference type="NCBI Taxonomy" id="504468"/>
    <lineage>
        <taxon>Bacteria</taxon>
        <taxon>Pseudomonadati</taxon>
        <taxon>Pseudomonadota</taxon>
        <taxon>Alphaproteobacteria</taxon>
        <taxon>Acetobacterales</taxon>
        <taxon>Acetobacteraceae</taxon>
        <taxon>Rhodovastum</taxon>
    </lineage>
</organism>
<dbReference type="AlphaFoldDB" id="A0A5M6ITD7"/>
<proteinExistence type="predicted"/>
<evidence type="ECO:0000313" key="3">
    <source>
        <dbReference type="EMBL" id="KAA5611179.1"/>
    </source>
</evidence>
<dbReference type="EMBL" id="VWPK01000023">
    <property type="protein sequence ID" value="KAA5611179.1"/>
    <property type="molecule type" value="Genomic_DNA"/>
</dbReference>
<dbReference type="Proteomes" id="UP000325255">
    <property type="component" value="Unassembled WGS sequence"/>
</dbReference>
<sequence length="67" mass="7265">MQDAEPMAAGLTGAHDSGEAPAPSRRRIHPLRRAGGFMLRLVLPLSWPVLLLTPVMGLVASYFLKLL</sequence>
<keyword evidence="2" id="KW-1133">Transmembrane helix</keyword>
<comment type="caution">
    <text evidence="3">The sequence shown here is derived from an EMBL/GenBank/DDBJ whole genome shotgun (WGS) entry which is preliminary data.</text>
</comment>
<feature type="transmembrane region" description="Helical" evidence="2">
    <location>
        <begin position="41"/>
        <end position="64"/>
    </location>
</feature>
<evidence type="ECO:0000256" key="1">
    <source>
        <dbReference type="SAM" id="MobiDB-lite"/>
    </source>
</evidence>
<gene>
    <name evidence="3" type="ORF">F1189_15530</name>
</gene>
<dbReference type="RefSeq" id="WP_150041742.1">
    <property type="nucleotide sequence ID" value="NZ_OW485601.1"/>
</dbReference>
<keyword evidence="2" id="KW-0812">Transmembrane</keyword>
<keyword evidence="4" id="KW-1185">Reference proteome</keyword>
<evidence type="ECO:0000313" key="4">
    <source>
        <dbReference type="Proteomes" id="UP000325255"/>
    </source>
</evidence>
<evidence type="ECO:0000256" key="2">
    <source>
        <dbReference type="SAM" id="Phobius"/>
    </source>
</evidence>
<reference evidence="3 4" key="1">
    <citation type="submission" date="2019-09" db="EMBL/GenBank/DDBJ databases">
        <title>Genome sequence of Rhodovastum atsumiense, a diverse member of the Acetobacteraceae family of non-sulfur purple photosynthetic bacteria.</title>
        <authorList>
            <person name="Meyer T."/>
            <person name="Kyndt J."/>
        </authorList>
    </citation>
    <scope>NUCLEOTIDE SEQUENCE [LARGE SCALE GENOMIC DNA]</scope>
    <source>
        <strain evidence="3 4">DSM 21279</strain>
    </source>
</reference>
<keyword evidence="2" id="KW-0472">Membrane</keyword>